<keyword evidence="2" id="KW-1185">Reference proteome</keyword>
<dbReference type="Proteomes" id="UP001595898">
    <property type="component" value="Unassembled WGS sequence"/>
</dbReference>
<sequence length="90" mass="9916">MTNDAFTAPETTADEWIDVRMTDPEHGEWDVDVVVAGGRVEYVDLRIKPALCGRFVDCLLDDVDKDRAASILHAAASRRGVDLDVDRAGE</sequence>
<comment type="caution">
    <text evidence="1">The sequence shown here is derived from an EMBL/GenBank/DDBJ whole genome shotgun (WGS) entry which is preliminary data.</text>
</comment>
<reference evidence="1 2" key="1">
    <citation type="journal article" date="2019" name="Int. J. Syst. Evol. Microbiol.">
        <title>The Global Catalogue of Microorganisms (GCM) 10K type strain sequencing project: providing services to taxonomists for standard genome sequencing and annotation.</title>
        <authorList>
            <consortium name="The Broad Institute Genomics Platform"/>
            <consortium name="The Broad Institute Genome Sequencing Center for Infectious Disease"/>
            <person name="Wu L."/>
            <person name="Ma J."/>
        </authorList>
    </citation>
    <scope>NUCLEOTIDE SEQUENCE [LARGE SCALE GENOMIC DNA]</scope>
    <source>
        <strain evidence="1 2">WLHS5</strain>
    </source>
</reference>
<dbReference type="AlphaFoldDB" id="A0ABD5PWN3"/>
<protein>
    <submittedName>
        <fullName evidence="1">Uncharacterized protein</fullName>
    </submittedName>
</protein>
<evidence type="ECO:0000313" key="2">
    <source>
        <dbReference type="Proteomes" id="UP001595898"/>
    </source>
</evidence>
<evidence type="ECO:0000313" key="1">
    <source>
        <dbReference type="EMBL" id="MFC4544366.1"/>
    </source>
</evidence>
<gene>
    <name evidence="1" type="ORF">ACFO5R_20770</name>
</gene>
<proteinExistence type="predicted"/>
<dbReference type="RefSeq" id="WP_250141100.1">
    <property type="nucleotide sequence ID" value="NZ_JALIQP010000003.1"/>
</dbReference>
<dbReference type="EMBL" id="JBHSFA010000011">
    <property type="protein sequence ID" value="MFC4544366.1"/>
    <property type="molecule type" value="Genomic_DNA"/>
</dbReference>
<accession>A0ABD5PWN3</accession>
<name>A0ABD5PWN3_9EURY</name>
<organism evidence="1 2">
    <name type="scientific">Halosolutus amylolyticus</name>
    <dbReference type="NCBI Taxonomy" id="2932267"/>
    <lineage>
        <taxon>Archaea</taxon>
        <taxon>Methanobacteriati</taxon>
        <taxon>Methanobacteriota</taxon>
        <taxon>Stenosarchaea group</taxon>
        <taxon>Halobacteria</taxon>
        <taxon>Halobacteriales</taxon>
        <taxon>Natrialbaceae</taxon>
        <taxon>Halosolutus</taxon>
    </lineage>
</organism>